<feature type="compositionally biased region" description="Gly residues" evidence="1">
    <location>
        <begin position="54"/>
        <end position="64"/>
    </location>
</feature>
<keyword evidence="2" id="KW-0812">Transmembrane</keyword>
<gene>
    <name evidence="3" type="ORF">Pmani_013599</name>
</gene>
<accession>A0AAE1PUV0</accession>
<dbReference type="InterPro" id="IPR051412">
    <property type="entry name" value="Formin_Homology_Diaphanous_sf"/>
</dbReference>
<feature type="region of interest" description="Disordered" evidence="1">
    <location>
        <begin position="54"/>
        <end position="73"/>
    </location>
</feature>
<keyword evidence="4" id="KW-1185">Reference proteome</keyword>
<evidence type="ECO:0000313" key="3">
    <source>
        <dbReference type="EMBL" id="KAK4315166.1"/>
    </source>
</evidence>
<comment type="caution">
    <text evidence="3">The sequence shown here is derived from an EMBL/GenBank/DDBJ whole genome shotgun (WGS) entry which is preliminary data.</text>
</comment>
<dbReference type="Proteomes" id="UP001292094">
    <property type="component" value="Unassembled WGS sequence"/>
</dbReference>
<proteinExistence type="predicted"/>
<dbReference type="PANTHER" id="PTHR45691:SF6">
    <property type="entry name" value="PROTEIN DIAPHANOUS"/>
    <property type="match status" value="1"/>
</dbReference>
<organism evidence="3 4">
    <name type="scientific">Petrolisthes manimaculis</name>
    <dbReference type="NCBI Taxonomy" id="1843537"/>
    <lineage>
        <taxon>Eukaryota</taxon>
        <taxon>Metazoa</taxon>
        <taxon>Ecdysozoa</taxon>
        <taxon>Arthropoda</taxon>
        <taxon>Crustacea</taxon>
        <taxon>Multicrustacea</taxon>
        <taxon>Malacostraca</taxon>
        <taxon>Eumalacostraca</taxon>
        <taxon>Eucarida</taxon>
        <taxon>Decapoda</taxon>
        <taxon>Pleocyemata</taxon>
        <taxon>Anomura</taxon>
        <taxon>Galatheoidea</taxon>
        <taxon>Porcellanidae</taxon>
        <taxon>Petrolisthes</taxon>
    </lineage>
</organism>
<feature type="compositionally biased region" description="Pro residues" evidence="1">
    <location>
        <begin position="118"/>
        <end position="139"/>
    </location>
</feature>
<dbReference type="EMBL" id="JAWZYT010001133">
    <property type="protein sequence ID" value="KAK4315166.1"/>
    <property type="molecule type" value="Genomic_DNA"/>
</dbReference>
<feature type="compositionally biased region" description="Polar residues" evidence="1">
    <location>
        <begin position="192"/>
        <end position="202"/>
    </location>
</feature>
<feature type="region of interest" description="Disordered" evidence="1">
    <location>
        <begin position="85"/>
        <end position="256"/>
    </location>
</feature>
<keyword evidence="2" id="KW-0472">Membrane</keyword>
<reference evidence="3" key="1">
    <citation type="submission" date="2023-11" db="EMBL/GenBank/DDBJ databases">
        <title>Genome assemblies of two species of porcelain crab, Petrolisthes cinctipes and Petrolisthes manimaculis (Anomura: Porcellanidae).</title>
        <authorList>
            <person name="Angst P."/>
        </authorList>
    </citation>
    <scope>NUCLEOTIDE SEQUENCE</scope>
    <source>
        <strain evidence="3">PB745_02</strain>
        <tissue evidence="3">Gill</tissue>
    </source>
</reference>
<feature type="compositionally biased region" description="Low complexity" evidence="1">
    <location>
        <begin position="203"/>
        <end position="214"/>
    </location>
</feature>
<evidence type="ECO:0000256" key="2">
    <source>
        <dbReference type="SAM" id="Phobius"/>
    </source>
</evidence>
<evidence type="ECO:0000256" key="1">
    <source>
        <dbReference type="SAM" id="MobiDB-lite"/>
    </source>
</evidence>
<dbReference type="GO" id="GO:0030041">
    <property type="term" value="P:actin filament polymerization"/>
    <property type="evidence" value="ECO:0007669"/>
    <property type="project" value="TreeGrafter"/>
</dbReference>
<protein>
    <submittedName>
        <fullName evidence="3">Uncharacterized protein</fullName>
    </submittedName>
</protein>
<sequence length="389" mass="42990">MDAKQLESQILSCPSVDDITGELSDPCCSPDHTEGRPSILITFQNSASYYTSYMGGGGTRGAGGNRRKNSDVNLPQQHCKEHPIVIMNDYPTPPPLSVAVSSRKQSYDRNFKEYSSGPPTPPKPQGPPGPPGPPMPNLPPSRRESFSTNTLELPRSRRGSVSPSTGSRGKSPSTQSRGGQSSGMDRVPSTRLHVQQDQCESSTLPRTPKLLRPPCNSQSMPTFTEVLENGKLEAPNPSPRPSVCSSGMTETQTERRPLMTEYRSSVNDEDWSPPPPILQQPKPNWLSLSMSEAEHKSCQPQSVYVAEIWPSLVCILTAVLMTLIVYILVSYYYSYPHPNTKNRISPSMPVHPAAPTPYPYPYPYFPPPYEHFPPPYQYPNQPPPHPPEP</sequence>
<evidence type="ECO:0000313" key="4">
    <source>
        <dbReference type="Proteomes" id="UP001292094"/>
    </source>
</evidence>
<feature type="compositionally biased region" description="Polar residues" evidence="1">
    <location>
        <begin position="159"/>
        <end position="183"/>
    </location>
</feature>
<feature type="transmembrane region" description="Helical" evidence="2">
    <location>
        <begin position="308"/>
        <end position="333"/>
    </location>
</feature>
<dbReference type="PANTHER" id="PTHR45691">
    <property type="entry name" value="PROTEIN DIAPHANOUS"/>
    <property type="match status" value="1"/>
</dbReference>
<name>A0AAE1PUV0_9EUCA</name>
<keyword evidence="2" id="KW-1133">Transmembrane helix</keyword>
<dbReference type="GO" id="GO:0005884">
    <property type="term" value="C:actin filament"/>
    <property type="evidence" value="ECO:0007669"/>
    <property type="project" value="TreeGrafter"/>
</dbReference>
<dbReference type="AlphaFoldDB" id="A0AAE1PUV0"/>